<dbReference type="EMBL" id="JACOIK010000004">
    <property type="protein sequence ID" value="MBD1432499.1"/>
    <property type="molecule type" value="Genomic_DNA"/>
</dbReference>
<name>A0ABR7YML3_9SPHI</name>
<evidence type="ECO:0000256" key="5">
    <source>
        <dbReference type="ARBA" id="ARBA00023237"/>
    </source>
</evidence>
<comment type="subcellular location">
    <subcellularLocation>
        <location evidence="1">Cell outer membrane</location>
    </subcellularLocation>
</comment>
<organism evidence="8 9">
    <name type="scientific">Sphingobacterium micropteri</name>
    <dbReference type="NCBI Taxonomy" id="2763501"/>
    <lineage>
        <taxon>Bacteria</taxon>
        <taxon>Pseudomonadati</taxon>
        <taxon>Bacteroidota</taxon>
        <taxon>Sphingobacteriia</taxon>
        <taxon>Sphingobacteriales</taxon>
        <taxon>Sphingobacteriaceae</taxon>
        <taxon>Sphingobacterium</taxon>
    </lineage>
</organism>
<keyword evidence="4" id="KW-0472">Membrane</keyword>
<dbReference type="RefSeq" id="WP_190993516.1">
    <property type="nucleotide sequence ID" value="NZ_JACOIK010000004.1"/>
</dbReference>
<evidence type="ECO:0000256" key="2">
    <source>
        <dbReference type="ARBA" id="ARBA00006275"/>
    </source>
</evidence>
<evidence type="ECO:0000256" key="3">
    <source>
        <dbReference type="ARBA" id="ARBA00022729"/>
    </source>
</evidence>
<dbReference type="Pfam" id="PF14322">
    <property type="entry name" value="SusD-like_3"/>
    <property type="match status" value="1"/>
</dbReference>
<reference evidence="8 9" key="1">
    <citation type="submission" date="2020-08" db="EMBL/GenBank/DDBJ databases">
        <title>Sphingobacterium sp. DN00404 isolated from aquaculture water.</title>
        <authorList>
            <person name="Zhang M."/>
        </authorList>
    </citation>
    <scope>NUCLEOTIDE SEQUENCE [LARGE SCALE GENOMIC DNA]</scope>
    <source>
        <strain evidence="8 9">DN00404</strain>
    </source>
</reference>
<evidence type="ECO:0000313" key="9">
    <source>
        <dbReference type="Proteomes" id="UP000602759"/>
    </source>
</evidence>
<dbReference type="Pfam" id="PF07980">
    <property type="entry name" value="SusD_RagB"/>
    <property type="match status" value="1"/>
</dbReference>
<evidence type="ECO:0000256" key="4">
    <source>
        <dbReference type="ARBA" id="ARBA00023136"/>
    </source>
</evidence>
<sequence length="498" mass="57351">MYRYLILLIICSMFTGCDLEEEPYGFYSEENFYKTNEDAESALFYAYNTFSYNEYVRAIFYINELATESCDVKGEEGFGSQEINRWDYALFRENEQLELYYKYCYIAINRANAVIDNVIHSNLSEDFKSSILGEAYFLRAWNYYHLIQIYGLVPLHKASITSASQAIAPMPKDFDELYDFIINDCLEAEKRMSIRRIVGRVDKVAAQALLAKVYLSIASSKENQVDGYKEMNKDIAQMYQYAAEWSRKVLYDQSTYGLSPDLISIYDTRKPDGPEHIFIMSMDKSGVDEGNFSSIDKMFIPYKNGTSLWFANPDGTYTKSTNMGWGVFMTTELFANSFDASDKRKTELMTKRFYTKEDGSTSELNDYFLTRKYIDPDFVGVKSSTRPFLIRFSEVALIYAEAVGPTQEGYHWINAIRHRAGLDDLSSSLNLADFRNAVFNERSFELAFEGKRLHDLRRKAVVVSTDPRAAASGISEEQAAYYPIPQKELDLNPNIPRI</sequence>
<evidence type="ECO:0000259" key="7">
    <source>
        <dbReference type="Pfam" id="PF14322"/>
    </source>
</evidence>
<dbReference type="InterPro" id="IPR012944">
    <property type="entry name" value="SusD_RagB_dom"/>
</dbReference>
<keyword evidence="3" id="KW-0732">Signal</keyword>
<feature type="domain" description="RagB/SusD" evidence="6">
    <location>
        <begin position="361"/>
        <end position="495"/>
    </location>
</feature>
<protein>
    <submittedName>
        <fullName evidence="8">RagB/SusD family nutrient uptake outer membrane protein</fullName>
    </submittedName>
</protein>
<comment type="caution">
    <text evidence="8">The sequence shown here is derived from an EMBL/GenBank/DDBJ whole genome shotgun (WGS) entry which is preliminary data.</text>
</comment>
<dbReference type="InterPro" id="IPR033985">
    <property type="entry name" value="SusD-like_N"/>
</dbReference>
<comment type="similarity">
    <text evidence="2">Belongs to the SusD family.</text>
</comment>
<dbReference type="SUPFAM" id="SSF48452">
    <property type="entry name" value="TPR-like"/>
    <property type="match status" value="1"/>
</dbReference>
<keyword evidence="5" id="KW-0998">Cell outer membrane</keyword>
<evidence type="ECO:0000256" key="1">
    <source>
        <dbReference type="ARBA" id="ARBA00004442"/>
    </source>
</evidence>
<feature type="domain" description="SusD-like N-terminal" evidence="7">
    <location>
        <begin position="93"/>
        <end position="215"/>
    </location>
</feature>
<dbReference type="Gene3D" id="1.25.40.390">
    <property type="match status" value="1"/>
</dbReference>
<dbReference type="InterPro" id="IPR011990">
    <property type="entry name" value="TPR-like_helical_dom_sf"/>
</dbReference>
<evidence type="ECO:0000259" key="6">
    <source>
        <dbReference type="Pfam" id="PF07980"/>
    </source>
</evidence>
<proteinExistence type="inferred from homology"/>
<dbReference type="Proteomes" id="UP000602759">
    <property type="component" value="Unassembled WGS sequence"/>
</dbReference>
<evidence type="ECO:0000313" key="8">
    <source>
        <dbReference type="EMBL" id="MBD1432499.1"/>
    </source>
</evidence>
<gene>
    <name evidence="8" type="ORF">H8B06_06675</name>
</gene>
<accession>A0ABR7YML3</accession>
<dbReference type="PROSITE" id="PS51257">
    <property type="entry name" value="PROKAR_LIPOPROTEIN"/>
    <property type="match status" value="1"/>
</dbReference>
<keyword evidence="9" id="KW-1185">Reference proteome</keyword>